<evidence type="ECO:0000313" key="5">
    <source>
        <dbReference type="Proteomes" id="UP000561369"/>
    </source>
</evidence>
<proteinExistence type="predicted"/>
<dbReference type="EMBL" id="JACAQV010000006">
    <property type="protein sequence ID" value="NWF07175.1"/>
    <property type="molecule type" value="Genomic_DNA"/>
</dbReference>
<dbReference type="InterPro" id="IPR002559">
    <property type="entry name" value="Transposase_11"/>
</dbReference>
<organism evidence="4 5">
    <name type="scientific">Pseudomonas salomonii</name>
    <dbReference type="NCBI Taxonomy" id="191391"/>
    <lineage>
        <taxon>Bacteria</taxon>
        <taxon>Pseudomonadati</taxon>
        <taxon>Pseudomonadota</taxon>
        <taxon>Gammaproteobacteria</taxon>
        <taxon>Pseudomonadales</taxon>
        <taxon>Pseudomonadaceae</taxon>
        <taxon>Pseudomonas</taxon>
    </lineage>
</organism>
<reference evidence="3 6" key="1">
    <citation type="submission" date="2019-11" db="EMBL/GenBank/DDBJ databases">
        <title>Epiphytic Pseudomonas syringae from cherry orchards.</title>
        <authorList>
            <person name="Hulin M.T."/>
        </authorList>
    </citation>
    <scope>NUCLEOTIDE SEQUENCE [LARGE SCALE GENOMIC DNA]</scope>
    <source>
        <strain evidence="3 6">PA-3-2A</strain>
    </source>
</reference>
<dbReference type="EMBL" id="WKAT01000055">
    <property type="protein sequence ID" value="MCF5547280.1"/>
    <property type="molecule type" value="Genomic_DNA"/>
</dbReference>
<dbReference type="Pfam" id="PF01609">
    <property type="entry name" value="DDE_Tnp_1"/>
    <property type="match status" value="1"/>
</dbReference>
<feature type="domain" description="Insertion element IS402-like" evidence="2">
    <location>
        <begin position="8"/>
        <end position="78"/>
    </location>
</feature>
<dbReference type="InterPro" id="IPR025161">
    <property type="entry name" value="IS402-like_dom"/>
</dbReference>
<evidence type="ECO:0000313" key="3">
    <source>
        <dbReference type="EMBL" id="MCF5547280.1"/>
    </source>
</evidence>
<dbReference type="GO" id="GO:0003677">
    <property type="term" value="F:DNA binding"/>
    <property type="evidence" value="ECO:0007669"/>
    <property type="project" value="InterPro"/>
</dbReference>
<dbReference type="PANTHER" id="PTHR30007">
    <property type="entry name" value="PHP DOMAIN PROTEIN"/>
    <property type="match status" value="1"/>
</dbReference>
<dbReference type="Proteomes" id="UP000561369">
    <property type="component" value="Unassembled WGS sequence"/>
</dbReference>
<protein>
    <submittedName>
        <fullName evidence="4">IS5 family transposase</fullName>
    </submittedName>
</protein>
<dbReference type="AlphaFoldDB" id="A0A7Y8GBB7"/>
<comment type="caution">
    <text evidence="4">The sequence shown here is derived from an EMBL/GenBank/DDBJ whole genome shotgun (WGS) entry which is preliminary data.</text>
</comment>
<evidence type="ECO:0000259" key="2">
    <source>
        <dbReference type="Pfam" id="PF13340"/>
    </source>
</evidence>
<keyword evidence="6" id="KW-1185">Reference proteome</keyword>
<reference evidence="4 5" key="2">
    <citation type="submission" date="2020-04" db="EMBL/GenBank/DDBJ databases">
        <title>Molecular characterization of pseudomonads from Agaricus bisporus reveal novel blotch 2 pathogens in Western Europe.</title>
        <authorList>
            <person name="Taparia T."/>
            <person name="Krijger M."/>
            <person name="Haynes E."/>
            <person name="Elpinstone J.G."/>
            <person name="Noble R."/>
            <person name="Van Der Wolf J."/>
        </authorList>
    </citation>
    <scope>NUCLEOTIDE SEQUENCE [LARGE SCALE GENOMIC DNA]</scope>
    <source>
        <strain evidence="4 5">IPO3765</strain>
    </source>
</reference>
<dbReference type="Proteomes" id="UP000814158">
    <property type="component" value="Unassembled WGS sequence"/>
</dbReference>
<accession>A0A7Y8GBB7</accession>
<evidence type="ECO:0000313" key="6">
    <source>
        <dbReference type="Proteomes" id="UP000814158"/>
    </source>
</evidence>
<dbReference type="GO" id="GO:0006313">
    <property type="term" value="P:DNA transposition"/>
    <property type="evidence" value="ECO:0007669"/>
    <property type="project" value="InterPro"/>
</dbReference>
<name>A0A7Y8GBB7_9PSED</name>
<evidence type="ECO:0000259" key="1">
    <source>
        <dbReference type="Pfam" id="PF01609"/>
    </source>
</evidence>
<evidence type="ECO:0000313" key="4">
    <source>
        <dbReference type="EMBL" id="NWF07175.1"/>
    </source>
</evidence>
<feature type="domain" description="Transposase IS4-like" evidence="1">
    <location>
        <begin position="99"/>
        <end position="271"/>
    </location>
</feature>
<dbReference type="Pfam" id="PF13340">
    <property type="entry name" value="DUF4096"/>
    <property type="match status" value="1"/>
</dbReference>
<dbReference type="RefSeq" id="WP_085986890.1">
    <property type="nucleotide sequence ID" value="NZ_JACAQV010000006.1"/>
</dbReference>
<dbReference type="PANTHER" id="PTHR30007:SF1">
    <property type="entry name" value="BLR1914 PROTEIN"/>
    <property type="match status" value="1"/>
</dbReference>
<gene>
    <name evidence="3" type="ORF">GIV68_21285</name>
    <name evidence="4" type="ORF">HX810_05785</name>
</gene>
<sequence>MTGRYEISSERWAMIEAIVSPPQHMGRPRRDDRQMLNGIFWILCSGAKWRDLPERFGPWKTVYQRFRQWRDNGTFEQVLRHLHLRLCEDGFIDLNTWMVDSTSIRATRAASGAGKKGGPQEPQHHCLGRSRGGLTTKIHLACDSHGFPLAVMLSPGQEADSRYFMPLLEQISLPGSKGRPRKRCRCVLADKGYDSQILRQYCDRYGMQPIIPLRKMHRKPRPGLPRLFDRPQYKKRNVIERLFSWLKEKRRLCTRYEKLASSFKAMVTLACIEKCLRADFSDKP</sequence>
<dbReference type="GO" id="GO:0004803">
    <property type="term" value="F:transposase activity"/>
    <property type="evidence" value="ECO:0007669"/>
    <property type="project" value="InterPro"/>
</dbReference>
<dbReference type="NCBIfam" id="NF033580">
    <property type="entry name" value="transpos_IS5_3"/>
    <property type="match status" value="1"/>
</dbReference>